<dbReference type="AlphaFoldDB" id="A0A0B7IMF1"/>
<dbReference type="RefSeq" id="WP_042007769.1">
    <property type="nucleotide sequence ID" value="NZ_CDOL01000223.1"/>
</dbReference>
<proteinExistence type="predicted"/>
<dbReference type="EMBL" id="CDOL01000223">
    <property type="protein sequence ID" value="CEN53050.1"/>
    <property type="molecule type" value="Genomic_DNA"/>
</dbReference>
<dbReference type="Proteomes" id="UP000038200">
    <property type="component" value="Unassembled WGS sequence"/>
</dbReference>
<organism evidence="1 2">
    <name type="scientific">Capnocytophaga canis</name>
    <dbReference type="NCBI Taxonomy" id="1848903"/>
    <lineage>
        <taxon>Bacteria</taxon>
        <taxon>Pseudomonadati</taxon>
        <taxon>Bacteroidota</taxon>
        <taxon>Flavobacteriia</taxon>
        <taxon>Flavobacteriales</taxon>
        <taxon>Flavobacteriaceae</taxon>
        <taxon>Capnocytophaga</taxon>
    </lineage>
</organism>
<evidence type="ECO:0000313" key="1">
    <source>
        <dbReference type="EMBL" id="CEN53050.1"/>
    </source>
</evidence>
<evidence type="ECO:0000313" key="2">
    <source>
        <dbReference type="Proteomes" id="UP000038200"/>
    </source>
</evidence>
<gene>
    <name evidence="1" type="ORF">CCAND93_350026</name>
</gene>
<sequence>MKKGIKEEITLLPNENLTDKGMLSPDVRKYILDSNKDVIIVNGEEKSFSINALRIVLTLCLNLKERQLKFRSKDKDYQLSLFDNEWFSIDNNESMSVQINFKFSDFLPKGSKNYDLVRKGINELQERIYTIEFERENSKGEKTKYRLRSALISQYVEEEKKGFKFVINNFWYRALLNVSQYYTPMIKKTIFSLSHNAMIFYIYLNGLPKIKDQKDSAKYDLDKVFNVDNLPLLRGTIINKYKFQEMFKTTYKYDSKIKEKLLDPFRKELNKVDISFNYKFEGDNIVLVAYEMLSNQVKLEITSKEEVDIEKAVAYRFVKKELSPTQAMLLCEIYLKYTYDIVTKATSRSSKIRNLKGEEFINTFVKIVEDYVTRNKINLNDIEYSNKQELRKKITKKYYNRMNEITPTK</sequence>
<accession>A0A0B7IMF1</accession>
<protein>
    <submittedName>
        <fullName evidence="1">Uncharacterized protein</fullName>
    </submittedName>
</protein>
<name>A0A0B7IMF1_9FLAO</name>
<reference evidence="1 2" key="1">
    <citation type="submission" date="2015-01" db="EMBL/GenBank/DDBJ databases">
        <authorList>
            <person name="Xiang T."/>
            <person name="Song Y."/>
            <person name="Huang L."/>
            <person name="Wang B."/>
            <person name="Wu P."/>
        </authorList>
    </citation>
    <scope>NUCLEOTIDE SEQUENCE [LARGE SCALE GENOMIC DNA]</scope>
    <source>
        <strain evidence="1 2">CcD93</strain>
    </source>
</reference>